<protein>
    <submittedName>
        <fullName evidence="1">Acylneuraminate cytidylyltransferase family protein</fullName>
        <ecNumber evidence="1">2.7.7.-</ecNumber>
    </submittedName>
</protein>
<accession>A0ABV3Z902</accession>
<proteinExistence type="predicted"/>
<dbReference type="RefSeq" id="WP_369327394.1">
    <property type="nucleotide sequence ID" value="NZ_JAULBC010000001.1"/>
</dbReference>
<keyword evidence="2" id="KW-1185">Reference proteome</keyword>
<reference evidence="1 2" key="1">
    <citation type="submission" date="2023-07" db="EMBL/GenBank/DDBJ databases">
        <authorList>
            <person name="Lian W.-H."/>
        </authorList>
    </citation>
    <scope>NUCLEOTIDE SEQUENCE [LARGE SCALE GENOMIC DNA]</scope>
    <source>
        <strain evidence="1 2">SYSU DXS3180</strain>
    </source>
</reference>
<gene>
    <name evidence="1" type="ORF">QTN47_00780</name>
</gene>
<dbReference type="PANTHER" id="PTHR21485">
    <property type="entry name" value="HAD SUPERFAMILY MEMBERS CMAS AND KDSC"/>
    <property type="match status" value="1"/>
</dbReference>
<dbReference type="Pfam" id="PF02348">
    <property type="entry name" value="CTP_transf_3"/>
    <property type="match status" value="1"/>
</dbReference>
<dbReference type="GO" id="GO:0016779">
    <property type="term" value="F:nucleotidyltransferase activity"/>
    <property type="evidence" value="ECO:0007669"/>
    <property type="project" value="UniProtKB-KW"/>
</dbReference>
<dbReference type="InterPro" id="IPR050793">
    <property type="entry name" value="CMP-NeuNAc_synthase"/>
</dbReference>
<comment type="caution">
    <text evidence="1">The sequence shown here is derived from an EMBL/GenBank/DDBJ whole genome shotgun (WGS) entry which is preliminary data.</text>
</comment>
<sequence>MEIVALLPMKGNSERVPNKNLRLFNGQPLYHVIVKQLLSSSYITKIVIDTDSEKIKADAQANFPTIEIVDRPVELHGDMVPMNDIIAYDMDQVPGNLYIQTHSTNPLLTFGTLDKAIEKYQNNKEKYDSVFSVTCLQTRLYWQDGRAVNHNPAELIRTQDLPPVYEENSNFYIFTKDAFHKAGKKRIGLSPLMFPMDKIEAIDIDNPQDFILAEALHQQRLNNQL</sequence>
<evidence type="ECO:0000313" key="1">
    <source>
        <dbReference type="EMBL" id="MEX6686005.1"/>
    </source>
</evidence>
<dbReference type="EMBL" id="JAULBC010000001">
    <property type="protein sequence ID" value="MEX6686005.1"/>
    <property type="molecule type" value="Genomic_DNA"/>
</dbReference>
<keyword evidence="1" id="KW-0548">Nucleotidyltransferase</keyword>
<dbReference type="InterPro" id="IPR003329">
    <property type="entry name" value="Cytidylyl_trans"/>
</dbReference>
<dbReference type="InterPro" id="IPR029044">
    <property type="entry name" value="Nucleotide-diphossugar_trans"/>
</dbReference>
<evidence type="ECO:0000313" key="2">
    <source>
        <dbReference type="Proteomes" id="UP001560573"/>
    </source>
</evidence>
<keyword evidence="1" id="KW-0808">Transferase</keyword>
<dbReference type="PANTHER" id="PTHR21485:SF6">
    <property type="entry name" value="N-ACYLNEURAMINATE CYTIDYLYLTRANSFERASE-RELATED"/>
    <property type="match status" value="1"/>
</dbReference>
<dbReference type="SUPFAM" id="SSF53448">
    <property type="entry name" value="Nucleotide-diphospho-sugar transferases"/>
    <property type="match status" value="1"/>
</dbReference>
<organism evidence="1 2">
    <name type="scientific">Danxiaibacter flavus</name>
    <dbReference type="NCBI Taxonomy" id="3049108"/>
    <lineage>
        <taxon>Bacteria</taxon>
        <taxon>Pseudomonadati</taxon>
        <taxon>Bacteroidota</taxon>
        <taxon>Chitinophagia</taxon>
        <taxon>Chitinophagales</taxon>
        <taxon>Chitinophagaceae</taxon>
        <taxon>Danxiaibacter</taxon>
    </lineage>
</organism>
<dbReference type="Gene3D" id="3.90.550.10">
    <property type="entry name" value="Spore Coat Polysaccharide Biosynthesis Protein SpsA, Chain A"/>
    <property type="match status" value="1"/>
</dbReference>
<name>A0ABV3Z902_9BACT</name>
<dbReference type="CDD" id="cd02513">
    <property type="entry name" value="CMP-NeuAc_Synthase"/>
    <property type="match status" value="1"/>
</dbReference>
<dbReference type="EC" id="2.7.7.-" evidence="1"/>
<dbReference type="Proteomes" id="UP001560573">
    <property type="component" value="Unassembled WGS sequence"/>
</dbReference>